<dbReference type="Pfam" id="PF24035">
    <property type="entry name" value="DUF7344"/>
    <property type="match status" value="2"/>
</dbReference>
<proteinExistence type="predicted"/>
<comment type="caution">
    <text evidence="2">The sequence shown here is derived from an EMBL/GenBank/DDBJ whole genome shotgun (WGS) entry which is preliminary data.</text>
</comment>
<dbReference type="InterPro" id="IPR055768">
    <property type="entry name" value="DUF7344"/>
</dbReference>
<sequence>MSSEASSGGGSKQDPLADVPTECYDVLRHPRRLRLLEVLGTYRTRLTLEELTTELVERESLEVSTGQARHDVRVSLVHNHLPRLAEYDIVEWDAETGAELVDDPPVHPADLARLLALCEGDRGQELLDAIVHPVRMPIVSVLSDHKRPLSVEQLASELVAHDTDVDAERATLSLYHSHLPMLADAGVLEFDHESGLIVRDEQELSTIQ</sequence>
<dbReference type="RefSeq" id="WP_006088907.1">
    <property type="nucleotide sequence ID" value="NZ_AOHW01000022.1"/>
</dbReference>
<evidence type="ECO:0000313" key="3">
    <source>
        <dbReference type="Proteomes" id="UP000011599"/>
    </source>
</evidence>
<dbReference type="InterPro" id="IPR036388">
    <property type="entry name" value="WH-like_DNA-bd_sf"/>
</dbReference>
<feature type="domain" description="DUF7344" evidence="1">
    <location>
        <begin position="135"/>
        <end position="197"/>
    </location>
</feature>
<keyword evidence="3" id="KW-1185">Reference proteome</keyword>
<accession>L9W357</accession>
<feature type="domain" description="DUF7344" evidence="1">
    <location>
        <begin position="24"/>
        <end position="97"/>
    </location>
</feature>
<dbReference type="OrthoDB" id="192898at2157"/>
<dbReference type="eggNOG" id="arCOG03828">
    <property type="taxonomic scope" value="Archaea"/>
</dbReference>
<dbReference type="AlphaFoldDB" id="L9W357"/>
<dbReference type="EMBL" id="AOHW01000022">
    <property type="protein sequence ID" value="ELY42768.1"/>
    <property type="molecule type" value="Genomic_DNA"/>
</dbReference>
<dbReference type="Proteomes" id="UP000011599">
    <property type="component" value="Unassembled WGS sequence"/>
</dbReference>
<organism evidence="2 3">
    <name type="scientific">Natronorubrum tibetense GA33</name>
    <dbReference type="NCBI Taxonomy" id="1114856"/>
    <lineage>
        <taxon>Archaea</taxon>
        <taxon>Methanobacteriati</taxon>
        <taxon>Methanobacteriota</taxon>
        <taxon>Stenosarchaea group</taxon>
        <taxon>Halobacteria</taxon>
        <taxon>Halobacteriales</taxon>
        <taxon>Natrialbaceae</taxon>
        <taxon>Natronorubrum</taxon>
    </lineage>
</organism>
<evidence type="ECO:0000313" key="2">
    <source>
        <dbReference type="EMBL" id="ELY42768.1"/>
    </source>
</evidence>
<evidence type="ECO:0000259" key="1">
    <source>
        <dbReference type="Pfam" id="PF24035"/>
    </source>
</evidence>
<protein>
    <recommendedName>
        <fullName evidence="1">DUF7344 domain-containing protein</fullName>
    </recommendedName>
</protein>
<dbReference type="Gene3D" id="1.10.10.10">
    <property type="entry name" value="Winged helix-like DNA-binding domain superfamily/Winged helix DNA-binding domain"/>
    <property type="match status" value="2"/>
</dbReference>
<name>L9W357_9EURY</name>
<gene>
    <name evidence="2" type="ORF">C496_05517</name>
</gene>
<dbReference type="PATRIC" id="fig|1114856.3.peg.1145"/>
<reference evidence="2 3" key="1">
    <citation type="journal article" date="2014" name="PLoS Genet.">
        <title>Phylogenetically driven sequencing of extremely halophilic archaea reveals strategies for static and dynamic osmo-response.</title>
        <authorList>
            <person name="Becker E.A."/>
            <person name="Seitzer P.M."/>
            <person name="Tritt A."/>
            <person name="Larsen D."/>
            <person name="Krusor M."/>
            <person name="Yao A.I."/>
            <person name="Wu D."/>
            <person name="Madern D."/>
            <person name="Eisen J.A."/>
            <person name="Darling A.E."/>
            <person name="Facciotti M.T."/>
        </authorList>
    </citation>
    <scope>NUCLEOTIDE SEQUENCE [LARGE SCALE GENOMIC DNA]</scope>
    <source>
        <strain evidence="2 3">GA33</strain>
    </source>
</reference>